<accession>A0A059C6P0</accession>
<keyword evidence="1" id="KW-0472">Membrane</keyword>
<dbReference type="AlphaFoldDB" id="A0A059C6P0"/>
<keyword evidence="1" id="KW-0812">Transmembrane</keyword>
<sequence>MLYICAGSVAFPFFLYLSVKLNFLTYTESSLILYTCFTMSYSLYLLLFTENRLSFLVGGQVMVVVSLGRAQIY</sequence>
<name>A0A059C6P0_EUCGR</name>
<feature type="transmembrane region" description="Helical" evidence="1">
    <location>
        <begin position="53"/>
        <end position="72"/>
    </location>
</feature>
<evidence type="ECO:0000256" key="1">
    <source>
        <dbReference type="SAM" id="Phobius"/>
    </source>
</evidence>
<proteinExistence type="predicted"/>
<gene>
    <name evidence="2" type="ORF">EUGRSUZ_E02452</name>
</gene>
<feature type="transmembrane region" description="Helical" evidence="1">
    <location>
        <begin position="6"/>
        <end position="24"/>
    </location>
</feature>
<feature type="transmembrane region" description="Helical" evidence="1">
    <location>
        <begin position="31"/>
        <end position="47"/>
    </location>
</feature>
<dbReference type="EMBL" id="KK198757">
    <property type="protein sequence ID" value="KCW73856.1"/>
    <property type="molecule type" value="Genomic_DNA"/>
</dbReference>
<evidence type="ECO:0000313" key="2">
    <source>
        <dbReference type="EMBL" id="KCW73856.1"/>
    </source>
</evidence>
<dbReference type="Gramene" id="KCW73856">
    <property type="protein sequence ID" value="KCW73856"/>
    <property type="gene ID" value="EUGRSUZ_E02452"/>
</dbReference>
<organism evidence="2">
    <name type="scientific">Eucalyptus grandis</name>
    <name type="common">Flooded gum</name>
    <dbReference type="NCBI Taxonomy" id="71139"/>
    <lineage>
        <taxon>Eukaryota</taxon>
        <taxon>Viridiplantae</taxon>
        <taxon>Streptophyta</taxon>
        <taxon>Embryophyta</taxon>
        <taxon>Tracheophyta</taxon>
        <taxon>Spermatophyta</taxon>
        <taxon>Magnoliopsida</taxon>
        <taxon>eudicotyledons</taxon>
        <taxon>Gunneridae</taxon>
        <taxon>Pentapetalae</taxon>
        <taxon>rosids</taxon>
        <taxon>malvids</taxon>
        <taxon>Myrtales</taxon>
        <taxon>Myrtaceae</taxon>
        <taxon>Myrtoideae</taxon>
        <taxon>Eucalypteae</taxon>
        <taxon>Eucalyptus</taxon>
    </lineage>
</organism>
<keyword evidence="1" id="KW-1133">Transmembrane helix</keyword>
<dbReference type="InParanoid" id="A0A059C6P0"/>
<reference evidence="2" key="1">
    <citation type="submission" date="2013-07" db="EMBL/GenBank/DDBJ databases">
        <title>The genome of Eucalyptus grandis.</title>
        <authorList>
            <person name="Schmutz J."/>
            <person name="Hayes R."/>
            <person name="Myburg A."/>
            <person name="Tuskan G."/>
            <person name="Grattapaglia D."/>
            <person name="Rokhsar D.S."/>
        </authorList>
    </citation>
    <scope>NUCLEOTIDE SEQUENCE</scope>
    <source>
        <tissue evidence="2">Leaf extractions</tissue>
    </source>
</reference>
<protein>
    <submittedName>
        <fullName evidence="2">Uncharacterized protein</fullName>
    </submittedName>
</protein>